<sequence>VDFDCEGVKWKPLPLDLPKLKSIMAGYQAAVKNAGWASLFTGNHDQPRVVSRWGDDSSEESRVRSAKALGLMLHMHRGTPYIYQGEELGMTDAHFTRLDQYRDLESLNAYRQRVEEAKVQSPESMLAGIAARGRDNSRTPMQWDGSVYAGFTAPDAAKEPWISVNPNHAAINAAGEFDDPDSVYAFYKQLIALRHDMPVVAAGDWHLLDADDAHVYAFTRTLGDEKLLVVVNMSGRTVDLPRETAELAAAGITESNVVISTYDAPHAVASLANRELDPWEAAVIQL</sequence>
<dbReference type="InterPro" id="IPR006047">
    <property type="entry name" value="GH13_cat_dom"/>
</dbReference>
<dbReference type="Gene3D" id="2.60.40.1180">
    <property type="entry name" value="Golgi alpha-mannosidase II"/>
    <property type="match status" value="1"/>
</dbReference>
<gene>
    <name evidence="2" type="ORF">HMPREF1313_2334</name>
</gene>
<dbReference type="Proteomes" id="UP000006410">
    <property type="component" value="Unassembled WGS sequence"/>
</dbReference>
<dbReference type="InterPro" id="IPR017853">
    <property type="entry name" value="GH"/>
</dbReference>
<feature type="domain" description="Glycosyl hydrolase family 13 catalytic" evidence="1">
    <location>
        <begin position="6"/>
        <end position="202"/>
    </location>
</feature>
<proteinExistence type="predicted"/>
<evidence type="ECO:0000313" key="2">
    <source>
        <dbReference type="EMBL" id="EIJ25438.1"/>
    </source>
</evidence>
<dbReference type="Gene3D" id="3.20.20.80">
    <property type="entry name" value="Glycosidases"/>
    <property type="match status" value="1"/>
</dbReference>
<dbReference type="SUPFAM" id="SSF51445">
    <property type="entry name" value="(Trans)glycosidases"/>
    <property type="match status" value="1"/>
</dbReference>
<evidence type="ECO:0000259" key="1">
    <source>
        <dbReference type="Pfam" id="PF00128"/>
    </source>
</evidence>
<dbReference type="SUPFAM" id="SSF51011">
    <property type="entry name" value="Glycosyl hydrolase domain"/>
    <property type="match status" value="1"/>
</dbReference>
<dbReference type="Pfam" id="PF00128">
    <property type="entry name" value="Alpha-amylase"/>
    <property type="match status" value="1"/>
</dbReference>
<dbReference type="InterPro" id="IPR013780">
    <property type="entry name" value="Glyco_hydro_b"/>
</dbReference>
<dbReference type="PANTHER" id="PTHR10357">
    <property type="entry name" value="ALPHA-AMYLASE FAMILY MEMBER"/>
    <property type="match status" value="1"/>
</dbReference>
<dbReference type="GO" id="GO:0004556">
    <property type="term" value="F:alpha-amylase activity"/>
    <property type="evidence" value="ECO:0007669"/>
    <property type="project" value="TreeGrafter"/>
</dbReference>
<comment type="caution">
    <text evidence="2">The sequence shown here is derived from an EMBL/GenBank/DDBJ whole genome shotgun (WGS) entry which is preliminary data.</text>
</comment>
<dbReference type="EMBL" id="AJTF01000084">
    <property type="protein sequence ID" value="EIJ25438.1"/>
    <property type="molecule type" value="Genomic_DNA"/>
</dbReference>
<dbReference type="AlphaFoldDB" id="A0AA87LRN2"/>
<reference evidence="2 3" key="1">
    <citation type="journal article" date="2013" name="Genome Announc.">
        <title>Draft Genome Sequences of Two Pairs of Human Intestinal Bifidobacterium longum subsp. longum Strains, 44B and 1-6B and 35B and 2-2B, Consecutively Isolated from Two Children after a 5-Year Time Period.</title>
        <authorList>
            <person name="Shkoporov A.N."/>
            <person name="Efimov B.A."/>
            <person name="Khokhlova E.V."/>
            <person name="Chaplin A.V."/>
            <person name="Kafarskaya L.I."/>
            <person name="Durkin A.S."/>
            <person name="McCorrison J."/>
            <person name="Torralba M."/>
            <person name="Gillis M."/>
            <person name="Sutton G."/>
            <person name="Weibel D.B."/>
            <person name="Nelson K.E."/>
            <person name="Smeianov V.V."/>
        </authorList>
    </citation>
    <scope>NUCLEOTIDE SEQUENCE [LARGE SCALE GENOMIC DNA]</scope>
    <source>
        <strain evidence="2 3">1-6B</strain>
    </source>
</reference>
<feature type="non-terminal residue" evidence="2">
    <location>
        <position position="1"/>
    </location>
</feature>
<accession>A0AA87LRN2</accession>
<dbReference type="RefSeq" id="WP_007055685.1">
    <property type="nucleotide sequence ID" value="NZ_AJTF01000084.1"/>
</dbReference>
<organism evidence="2 3">
    <name type="scientific">Bifidobacterium longum subsp. longum 1-6B</name>
    <dbReference type="NCBI Taxonomy" id="1161744"/>
    <lineage>
        <taxon>Bacteria</taxon>
        <taxon>Bacillati</taxon>
        <taxon>Actinomycetota</taxon>
        <taxon>Actinomycetes</taxon>
        <taxon>Bifidobacteriales</taxon>
        <taxon>Bifidobacteriaceae</taxon>
        <taxon>Bifidobacterium</taxon>
    </lineage>
</organism>
<protein>
    <submittedName>
        <fullName evidence="2">PF11941 domain protein</fullName>
    </submittedName>
</protein>
<evidence type="ECO:0000313" key="3">
    <source>
        <dbReference type="Proteomes" id="UP000006410"/>
    </source>
</evidence>
<name>A0AA87LRN2_BIFLL</name>
<dbReference type="GO" id="GO:0009313">
    <property type="term" value="P:oligosaccharide catabolic process"/>
    <property type="evidence" value="ECO:0007669"/>
    <property type="project" value="TreeGrafter"/>
</dbReference>
<dbReference type="PANTHER" id="PTHR10357:SF179">
    <property type="entry name" value="NEUTRAL AND BASIC AMINO ACID TRANSPORT PROTEIN RBAT"/>
    <property type="match status" value="1"/>
</dbReference>